<accession>A0A7G8PSL0</accession>
<keyword evidence="8 9" id="KW-0472">Membrane</keyword>
<evidence type="ECO:0000313" key="11">
    <source>
        <dbReference type="Proteomes" id="UP000515514"/>
    </source>
</evidence>
<feature type="transmembrane region" description="Helical" evidence="9">
    <location>
        <begin position="335"/>
        <end position="353"/>
    </location>
</feature>
<dbReference type="Proteomes" id="UP000515514">
    <property type="component" value="Chromosome"/>
</dbReference>
<evidence type="ECO:0000256" key="5">
    <source>
        <dbReference type="ARBA" id="ARBA00022692"/>
    </source>
</evidence>
<evidence type="ECO:0000256" key="4">
    <source>
        <dbReference type="ARBA" id="ARBA00022475"/>
    </source>
</evidence>
<keyword evidence="7 9" id="KW-1133">Transmembrane helix</keyword>
<reference evidence="10 11" key="1">
    <citation type="submission" date="2020-04" db="EMBL/GenBank/DDBJ databases">
        <title>Genome sequence of Altibacter aquimarinus strain ALE3EI.</title>
        <authorList>
            <person name="Oh H.-M."/>
            <person name="Jang D."/>
        </authorList>
    </citation>
    <scope>NUCLEOTIDE SEQUENCE [LARGE SCALE GENOMIC DNA]</scope>
    <source>
        <strain evidence="10 11">ALE3EI</strain>
    </source>
</reference>
<feature type="transmembrane region" description="Helical" evidence="9">
    <location>
        <begin position="143"/>
        <end position="164"/>
    </location>
</feature>
<name>A0A7G8PSL0_9FLAO</name>
<comment type="similarity">
    <text evidence="2">Belongs to the branched chain amino acid transporter family.</text>
</comment>
<dbReference type="InterPro" id="IPR004685">
    <property type="entry name" value="Brnchd-chn_aa_trnsp_Livcs"/>
</dbReference>
<dbReference type="AlphaFoldDB" id="A0A7G8PSL0"/>
<dbReference type="RefSeq" id="WP_186990992.1">
    <property type="nucleotide sequence ID" value="NZ_CP052909.1"/>
</dbReference>
<keyword evidence="6" id="KW-0029">Amino-acid transport</keyword>
<dbReference type="NCBIfam" id="TIGR00796">
    <property type="entry name" value="livcs"/>
    <property type="match status" value="1"/>
</dbReference>
<dbReference type="PANTHER" id="PTHR30588:SF0">
    <property type="entry name" value="BRANCHED-CHAIN AMINO ACID PERMEASE BRNQ"/>
    <property type="match status" value="1"/>
</dbReference>
<feature type="transmembrane region" description="Helical" evidence="9">
    <location>
        <begin position="7"/>
        <end position="26"/>
    </location>
</feature>
<evidence type="ECO:0000256" key="7">
    <source>
        <dbReference type="ARBA" id="ARBA00022989"/>
    </source>
</evidence>
<organism evidence="10 11">
    <name type="scientific">Constantimarinum furrinae</name>
    <dbReference type="NCBI Taxonomy" id="2562285"/>
    <lineage>
        <taxon>Bacteria</taxon>
        <taxon>Pseudomonadati</taxon>
        <taxon>Bacteroidota</taxon>
        <taxon>Flavobacteriia</taxon>
        <taxon>Flavobacteriales</taxon>
        <taxon>Flavobacteriaceae</taxon>
        <taxon>Altibacter/Constantimarinum group</taxon>
        <taxon>Constantimarinum</taxon>
    </lineage>
</organism>
<dbReference type="GO" id="GO:0015188">
    <property type="term" value="F:L-isoleucine transmembrane transporter activity"/>
    <property type="evidence" value="ECO:0007669"/>
    <property type="project" value="TreeGrafter"/>
</dbReference>
<protein>
    <submittedName>
        <fullName evidence="10">Branched-chain amino acid transport system carrier protein</fullName>
    </submittedName>
</protein>
<feature type="transmembrane region" description="Helical" evidence="9">
    <location>
        <begin position="184"/>
        <end position="205"/>
    </location>
</feature>
<keyword evidence="4" id="KW-1003">Cell membrane</keyword>
<feature type="transmembrane region" description="Helical" evidence="9">
    <location>
        <begin position="401"/>
        <end position="419"/>
    </location>
</feature>
<dbReference type="GO" id="GO:0015818">
    <property type="term" value="P:isoleucine transport"/>
    <property type="evidence" value="ECO:0007669"/>
    <property type="project" value="TreeGrafter"/>
</dbReference>
<evidence type="ECO:0000256" key="8">
    <source>
        <dbReference type="ARBA" id="ARBA00023136"/>
    </source>
</evidence>
<feature type="transmembrane region" description="Helical" evidence="9">
    <location>
        <begin position="38"/>
        <end position="58"/>
    </location>
</feature>
<gene>
    <name evidence="10" type="ORF">ALE3EI_0750</name>
</gene>
<evidence type="ECO:0000256" key="6">
    <source>
        <dbReference type="ARBA" id="ARBA00022970"/>
    </source>
</evidence>
<dbReference type="EMBL" id="CP052909">
    <property type="protein sequence ID" value="QNJ97326.1"/>
    <property type="molecule type" value="Genomic_DNA"/>
</dbReference>
<dbReference type="GO" id="GO:0015190">
    <property type="term" value="F:L-leucine transmembrane transporter activity"/>
    <property type="evidence" value="ECO:0007669"/>
    <property type="project" value="TreeGrafter"/>
</dbReference>
<keyword evidence="3" id="KW-0813">Transport</keyword>
<evidence type="ECO:0000256" key="1">
    <source>
        <dbReference type="ARBA" id="ARBA00004651"/>
    </source>
</evidence>
<dbReference type="KEGG" id="alti:ALE3EI_0750"/>
<comment type="subcellular location">
    <subcellularLocation>
        <location evidence="1">Cell membrane</location>
        <topology evidence="1">Multi-pass membrane protein</topology>
    </subcellularLocation>
</comment>
<feature type="transmembrane region" description="Helical" evidence="9">
    <location>
        <begin position="262"/>
        <end position="288"/>
    </location>
</feature>
<keyword evidence="11" id="KW-1185">Reference proteome</keyword>
<dbReference type="GO" id="GO:0005304">
    <property type="term" value="F:L-valine transmembrane transporter activity"/>
    <property type="evidence" value="ECO:0007669"/>
    <property type="project" value="TreeGrafter"/>
</dbReference>
<feature type="transmembrane region" description="Helical" evidence="9">
    <location>
        <begin position="70"/>
        <end position="93"/>
    </location>
</feature>
<evidence type="ECO:0000256" key="3">
    <source>
        <dbReference type="ARBA" id="ARBA00022448"/>
    </source>
</evidence>
<feature type="transmembrane region" description="Helical" evidence="9">
    <location>
        <begin position="308"/>
        <end position="329"/>
    </location>
</feature>
<evidence type="ECO:0000256" key="9">
    <source>
        <dbReference type="SAM" id="Phobius"/>
    </source>
</evidence>
<feature type="transmembrane region" description="Helical" evidence="9">
    <location>
        <begin position="113"/>
        <end position="131"/>
    </location>
</feature>
<sequence>MNHSKQTFITAFALFSLFFGAGNLILPPFLGYNAGESWIWVTLGFTVSAVIIPILAIYGHARLQGTMLDFANRVSPWFALMFAVFVYAISIALPSPRTASVTHEMAIQPYFEISSLWTSAVYFSLVLLFALNRSKILSIIGKFLTPLIIVILLAIICIGVFGTIEPMRPSNLENALTGGIMEGYQTFDAIGGVVVGGVIVISYALQGTYNYEEKKSMIAKAGFFAGLGLFLIYGGLIALGAMNSGTLQIENRTQLLNHLSTQTLGSIGTVFLGVLVALACFTTAVGIVTGTSDFVKGVAGNSQLAYKLTAVFGCIIGVLVGQFNVGFIIDIAVPALQFIYPITIVLILLNILNKKYASPVVFKTVTIVTLIFCIPDFLPFVFSEENTAPIKAWIPLAKNGLGWVVPALIAFVISNLFVAKRTINPTA</sequence>
<keyword evidence="5 9" id="KW-0812">Transmembrane</keyword>
<dbReference type="GO" id="GO:0015820">
    <property type="term" value="P:L-leucine transport"/>
    <property type="evidence" value="ECO:0007669"/>
    <property type="project" value="TreeGrafter"/>
</dbReference>
<dbReference type="GO" id="GO:0005886">
    <property type="term" value="C:plasma membrane"/>
    <property type="evidence" value="ECO:0007669"/>
    <property type="project" value="UniProtKB-SubCell"/>
</dbReference>
<evidence type="ECO:0000313" key="10">
    <source>
        <dbReference type="EMBL" id="QNJ97326.1"/>
    </source>
</evidence>
<feature type="transmembrane region" description="Helical" evidence="9">
    <location>
        <begin position="217"/>
        <end position="242"/>
    </location>
</feature>
<feature type="transmembrane region" description="Helical" evidence="9">
    <location>
        <begin position="360"/>
        <end position="381"/>
    </location>
</feature>
<proteinExistence type="inferred from homology"/>
<evidence type="ECO:0000256" key="2">
    <source>
        <dbReference type="ARBA" id="ARBA00008540"/>
    </source>
</evidence>
<dbReference type="PANTHER" id="PTHR30588">
    <property type="entry name" value="BRANCHED-CHAIN AMINO ACID TRANSPORT SYSTEM 2 CARRIER PROTEIN"/>
    <property type="match status" value="1"/>
</dbReference>
<dbReference type="Pfam" id="PF05525">
    <property type="entry name" value="Branch_AA_trans"/>
    <property type="match status" value="1"/>
</dbReference>